<keyword evidence="2" id="KW-1185">Reference proteome</keyword>
<gene>
    <name evidence="1" type="ORF">FAK_02310</name>
</gene>
<evidence type="ECO:0000313" key="1">
    <source>
        <dbReference type="EMBL" id="BEQ13165.1"/>
    </source>
</evidence>
<dbReference type="Proteomes" id="UP001366166">
    <property type="component" value="Chromosome"/>
</dbReference>
<sequence>MENGTGGDNELYDVHVCQQDPNLFLILPSGSNPQQALPHHALILIRETDLVASQVGSAEVVHQLGLDQDKLAEEILTHGYYIYRRPKKS</sequence>
<dbReference type="EMBL" id="AP028679">
    <property type="protein sequence ID" value="BEQ13165.1"/>
    <property type="molecule type" value="Genomic_DNA"/>
</dbReference>
<name>A0AAU9EMD2_9BACT</name>
<accession>A0AAU9EMD2</accession>
<protein>
    <recommendedName>
        <fullName evidence="3">YcgL domain-containing protein</fullName>
    </recommendedName>
</protein>
<evidence type="ECO:0008006" key="3">
    <source>
        <dbReference type="Google" id="ProtNLM"/>
    </source>
</evidence>
<evidence type="ECO:0000313" key="2">
    <source>
        <dbReference type="Proteomes" id="UP001366166"/>
    </source>
</evidence>
<dbReference type="AlphaFoldDB" id="A0AAU9EMD2"/>
<dbReference type="KEGG" id="dmp:FAK_02310"/>
<dbReference type="RefSeq" id="WP_338604549.1">
    <property type="nucleotide sequence ID" value="NZ_AP028679.1"/>
</dbReference>
<organism evidence="1 2">
    <name type="scientific">Desulfoferula mesophila</name>
    <dbReference type="NCBI Taxonomy" id="3058419"/>
    <lineage>
        <taxon>Bacteria</taxon>
        <taxon>Pseudomonadati</taxon>
        <taxon>Thermodesulfobacteriota</taxon>
        <taxon>Desulfarculia</taxon>
        <taxon>Desulfarculales</taxon>
        <taxon>Desulfarculaceae</taxon>
        <taxon>Desulfoferula</taxon>
    </lineage>
</organism>
<reference evidence="2" key="1">
    <citation type="journal article" date="2023" name="Arch. Microbiol.">
        <title>Desulfoferula mesophilus gen. nov. sp. nov., a mesophilic sulfate-reducing bacterium isolated from a brackish lake sediment.</title>
        <authorList>
            <person name="Watanabe T."/>
            <person name="Yabe T."/>
            <person name="Tsuji J.M."/>
            <person name="Fukui M."/>
        </authorList>
    </citation>
    <scope>NUCLEOTIDE SEQUENCE [LARGE SCALE GENOMIC DNA]</scope>
    <source>
        <strain evidence="2">12FAK</strain>
    </source>
</reference>
<proteinExistence type="predicted"/>